<dbReference type="InterPro" id="IPR007110">
    <property type="entry name" value="Ig-like_dom"/>
</dbReference>
<sequence length="1331" mass="148835">MYLRVVILTCTTWSQATETETDCVYGTDSSFPDFLQCISEERRVKRDAPDHDAYGHPCHAYTPLIQPERRVSNRISELTADALCDRTLKRRWYRFDGPSGGAMPETCVQEFSCGTHAPIWMDGTHPTEYGRAVDRTVCMSLAGECCQRRWYIRVANCGDFYSYLLTDTPGCFMAYCAGTEEECPEGLSSITGFTPGCSDNFPPLEGSVALSLSGAGHEVAFYCDFEGPLPSSASIEVEWFVDGPTSGRGSTGLYPIWTDHMKGRRRSSLTEGRWMGKMGSDIYCKMRAKWDDRTGVPSPAIVSEKYFAGIKIMHTTIKVSEAGEEAMIQMQPTVPIKCLPQFDETCKVTVELAHDQNVQDRKCVDGNMRQVVFGDCKVDFTPENWGQVQNVSVRAVRDFYQDGNKKMAVRFKPTYSTLTSQLWNNYELPGVEVLASDAPTKMCSSTGDPHYNTFDGFYYHVYLEGEFVMYKHNKMPLQINTRLEQCGKVVTCNCAVAVMAADDVVVIDRCNRRHRNLAFGKSFPEGWKTLHRHALQQGEKFTEGLKIFEYDEGRKYTIHLPTGAYLDFLVGKNWINLHLHASSDDWQSTVGLCGTFDGDKGNDLLHPDGVTVGHAEHGAACGESEDVCDFARAWRVPKNESFFKSVVEVPLRDQQFFNEGQQYCKCEKQGGASKVVCNYNYDVQNCQAMKAQEEGHEKTHSLLVKTRGSELNSMASMSFQSDFAARRRKRSVADIEVENRVNDDQDSDNLDYFQMEFDYNEEFVGQVPTWPTPRGITEDYARQYCNDIILRSQAAAVCGRHIMDQLEVITDNCITDIKVTDDLTWAMSSLDTFTSECVTEINTKASLWENQAWQHQPVESGEEDNRPQTIAERLLDHVCPNDCSRQGVCARGKCVCQPGVTGSDCSIRIRQMPKIVHVSGGGMCDIRLRPCRKMQILGEGFVNATDLMCKFTAADGEIITTQVAFETFEEISCFLPENPVTFNGDPATGEGSAYRTYFLTIHQGPYYTQQTPIIVYNSACMQCSLDGYPTCTRKSDSCLVNGHCFAAGETHPTQCCLECNPIENEGEFTVKTCKLLCSVLIAWQYNVCYSYSFKATDDFALLPDQNSYAVAIGDTFSLSIHAIHPRACGMTYHVEATSETSSFIRTDRDGATIEIDTGAKDAHYFQVTATDECGSETQTTYNVFVMPKGEIPVHHVTQQQVPRPGASRNCTDNNSPRFDEISVTMSVVHDELVPLDFMATEDDVDDALQYYVLRPTSAIKVASDGSLSYRAPTTSAEDVLTYVAEDLCGAQARLEVRMATAPCPCSAGQRCIPMEGMPRGNMHYDCLTVYY</sequence>
<dbReference type="STRING" id="283909.R7TQ18"/>
<dbReference type="Pfam" id="PF23106">
    <property type="entry name" value="EGF_Teneurin"/>
    <property type="match status" value="1"/>
</dbReference>
<feature type="domain" description="Ig-like" evidence="4">
    <location>
        <begin position="202"/>
        <end position="303"/>
    </location>
</feature>
<dbReference type="PANTHER" id="PTHR14949:SF54">
    <property type="entry name" value="VWFD DOMAIN-CONTAINING PROTEIN"/>
    <property type="match status" value="1"/>
</dbReference>
<accession>R7TQ18</accession>
<dbReference type="EMBL" id="KB308952">
    <property type="protein sequence ID" value="ELT95988.1"/>
    <property type="molecule type" value="Genomic_DNA"/>
</dbReference>
<name>R7TQ18_CAPTE</name>
<evidence type="ECO:0000256" key="3">
    <source>
        <dbReference type="SAM" id="SignalP"/>
    </source>
</evidence>
<protein>
    <recommendedName>
        <fullName evidence="9">VWFD domain-containing protein</fullName>
    </recommendedName>
</protein>
<evidence type="ECO:0000259" key="4">
    <source>
        <dbReference type="PROSITE" id="PS50835"/>
    </source>
</evidence>
<keyword evidence="1 3" id="KW-0732">Signal</keyword>
<dbReference type="InterPro" id="IPR058727">
    <property type="entry name" value="Helical_Vwde"/>
</dbReference>
<evidence type="ECO:0000256" key="1">
    <source>
        <dbReference type="ARBA" id="ARBA00022729"/>
    </source>
</evidence>
<dbReference type="Gene3D" id="2.60.120.260">
    <property type="entry name" value="Galactose-binding domain-like"/>
    <property type="match status" value="1"/>
</dbReference>
<evidence type="ECO:0000313" key="6">
    <source>
        <dbReference type="EMBL" id="ELT95988.1"/>
    </source>
</evidence>
<dbReference type="Pfam" id="PF23283">
    <property type="entry name" value="D8C_UMOD"/>
    <property type="match status" value="1"/>
</dbReference>
<dbReference type="PANTHER" id="PTHR14949">
    <property type="entry name" value="EGF-LIKE-DOMAIN, MULTIPLE 7, 8"/>
    <property type="match status" value="1"/>
</dbReference>
<reference evidence="8" key="1">
    <citation type="submission" date="2012-12" db="EMBL/GenBank/DDBJ databases">
        <authorList>
            <person name="Hellsten U."/>
            <person name="Grimwood J."/>
            <person name="Chapman J.A."/>
            <person name="Shapiro H."/>
            <person name="Aerts A."/>
            <person name="Otillar R.P."/>
            <person name="Terry A.Y."/>
            <person name="Boore J.L."/>
            <person name="Simakov O."/>
            <person name="Marletaz F."/>
            <person name="Cho S.-J."/>
            <person name="Edsinger-Gonzales E."/>
            <person name="Havlak P."/>
            <person name="Kuo D.-H."/>
            <person name="Larsson T."/>
            <person name="Lv J."/>
            <person name="Arendt D."/>
            <person name="Savage R."/>
            <person name="Osoegawa K."/>
            <person name="de Jong P."/>
            <person name="Lindberg D.R."/>
            <person name="Seaver E.C."/>
            <person name="Weisblat D.A."/>
            <person name="Putnam N.H."/>
            <person name="Grigoriev I.V."/>
            <person name="Rokhsar D.S."/>
        </authorList>
    </citation>
    <scope>NUCLEOTIDE SEQUENCE</scope>
    <source>
        <strain evidence="8">I ESC-2004</strain>
    </source>
</reference>
<dbReference type="Proteomes" id="UP000014760">
    <property type="component" value="Unassembled WGS sequence"/>
</dbReference>
<reference evidence="7" key="3">
    <citation type="submission" date="2015-06" db="UniProtKB">
        <authorList>
            <consortium name="EnsemblMetazoa"/>
        </authorList>
    </citation>
    <scope>IDENTIFICATION</scope>
</reference>
<dbReference type="EnsemblMetazoa" id="CapteT223239">
    <property type="protein sequence ID" value="CapteP223239"/>
    <property type="gene ID" value="CapteG223239"/>
</dbReference>
<evidence type="ECO:0008006" key="9">
    <source>
        <dbReference type="Google" id="ProtNLM"/>
    </source>
</evidence>
<keyword evidence="8" id="KW-1185">Reference proteome</keyword>
<dbReference type="GO" id="GO:0005102">
    <property type="term" value="F:signaling receptor binding"/>
    <property type="evidence" value="ECO:0007669"/>
    <property type="project" value="TreeGrafter"/>
</dbReference>
<feature type="signal peptide" evidence="3">
    <location>
        <begin position="1"/>
        <end position="16"/>
    </location>
</feature>
<feature type="domain" description="VWFD" evidence="5">
    <location>
        <begin position="441"/>
        <end position="642"/>
    </location>
</feature>
<dbReference type="EMBL" id="AMQN01011572">
    <property type="status" value="NOT_ANNOTATED_CDS"/>
    <property type="molecule type" value="Genomic_DNA"/>
</dbReference>
<dbReference type="HOGENOM" id="CLU_268656_0_0_1"/>
<gene>
    <name evidence="6" type="ORF">CAPTEDRAFT_223239</name>
</gene>
<evidence type="ECO:0000256" key="2">
    <source>
        <dbReference type="ARBA" id="ARBA00023157"/>
    </source>
</evidence>
<dbReference type="InterPro" id="IPR001846">
    <property type="entry name" value="VWF_type-D"/>
</dbReference>
<dbReference type="GO" id="GO:0005576">
    <property type="term" value="C:extracellular region"/>
    <property type="evidence" value="ECO:0007669"/>
    <property type="project" value="TreeGrafter"/>
</dbReference>
<evidence type="ECO:0000313" key="7">
    <source>
        <dbReference type="EnsemblMetazoa" id="CapteP223239"/>
    </source>
</evidence>
<reference evidence="6 8" key="2">
    <citation type="journal article" date="2013" name="Nature">
        <title>Insights into bilaterian evolution from three spiralian genomes.</title>
        <authorList>
            <person name="Simakov O."/>
            <person name="Marletaz F."/>
            <person name="Cho S.J."/>
            <person name="Edsinger-Gonzales E."/>
            <person name="Havlak P."/>
            <person name="Hellsten U."/>
            <person name="Kuo D.H."/>
            <person name="Larsson T."/>
            <person name="Lv J."/>
            <person name="Arendt D."/>
            <person name="Savage R."/>
            <person name="Osoegawa K."/>
            <person name="de Jong P."/>
            <person name="Grimwood J."/>
            <person name="Chapman J.A."/>
            <person name="Shapiro H."/>
            <person name="Aerts A."/>
            <person name="Otillar R.P."/>
            <person name="Terry A.Y."/>
            <person name="Boore J.L."/>
            <person name="Grigoriev I.V."/>
            <person name="Lindberg D.R."/>
            <person name="Seaver E.C."/>
            <person name="Weisblat D.A."/>
            <person name="Putnam N.H."/>
            <person name="Rokhsar D.S."/>
        </authorList>
    </citation>
    <scope>NUCLEOTIDE SEQUENCE</scope>
    <source>
        <strain evidence="6 8">I ESC-2004</strain>
    </source>
</reference>
<dbReference type="OMA" id="DGMAHND"/>
<dbReference type="SMART" id="SM00216">
    <property type="entry name" value="VWD"/>
    <property type="match status" value="1"/>
</dbReference>
<organism evidence="6">
    <name type="scientific">Capitella teleta</name>
    <name type="common">Polychaete worm</name>
    <dbReference type="NCBI Taxonomy" id="283909"/>
    <lineage>
        <taxon>Eukaryota</taxon>
        <taxon>Metazoa</taxon>
        <taxon>Spiralia</taxon>
        <taxon>Lophotrochozoa</taxon>
        <taxon>Annelida</taxon>
        <taxon>Polychaeta</taxon>
        <taxon>Sedentaria</taxon>
        <taxon>Scolecida</taxon>
        <taxon>Capitellidae</taxon>
        <taxon>Capitella</taxon>
    </lineage>
</organism>
<dbReference type="InterPro" id="IPR057774">
    <property type="entry name" value="D8C_UMOD/GP2/OIT3-like"/>
</dbReference>
<dbReference type="PROSITE" id="PS51233">
    <property type="entry name" value="VWFD"/>
    <property type="match status" value="1"/>
</dbReference>
<dbReference type="Pfam" id="PF26129">
    <property type="entry name" value="Vwde"/>
    <property type="match status" value="1"/>
</dbReference>
<dbReference type="OrthoDB" id="10021943at2759"/>
<dbReference type="GO" id="GO:0009986">
    <property type="term" value="C:cell surface"/>
    <property type="evidence" value="ECO:0007669"/>
    <property type="project" value="TreeGrafter"/>
</dbReference>
<dbReference type="InterPro" id="IPR050969">
    <property type="entry name" value="Dev_Signal_Modulators"/>
</dbReference>
<proteinExistence type="predicted"/>
<dbReference type="PROSITE" id="PS50835">
    <property type="entry name" value="IG_LIKE"/>
    <property type="match status" value="1"/>
</dbReference>
<feature type="chain" id="PRO_5008787226" description="VWFD domain-containing protein" evidence="3">
    <location>
        <begin position="17"/>
        <end position="1331"/>
    </location>
</feature>
<dbReference type="Pfam" id="PF00094">
    <property type="entry name" value="VWD"/>
    <property type="match status" value="1"/>
</dbReference>
<evidence type="ECO:0000259" key="5">
    <source>
        <dbReference type="PROSITE" id="PS51233"/>
    </source>
</evidence>
<keyword evidence="2" id="KW-1015">Disulfide bond</keyword>
<evidence type="ECO:0000313" key="8">
    <source>
        <dbReference type="Proteomes" id="UP000014760"/>
    </source>
</evidence>